<comment type="caution">
    <text evidence="2">The sequence shown here is derived from an EMBL/GenBank/DDBJ whole genome shotgun (WGS) entry which is preliminary data.</text>
</comment>
<feature type="domain" description="N-acetyltransferase" evidence="1">
    <location>
        <begin position="1"/>
        <end position="84"/>
    </location>
</feature>
<protein>
    <submittedName>
        <fullName evidence="2">Acetyltransferase (GNAT) family protein</fullName>
    </submittedName>
</protein>
<dbReference type="PROSITE" id="PS51186">
    <property type="entry name" value="GNAT"/>
    <property type="match status" value="1"/>
</dbReference>
<name>A0A1J5SNX3_9ZZZZ</name>
<keyword evidence="2" id="KW-0808">Transferase</keyword>
<proteinExistence type="predicted"/>
<dbReference type="InterPro" id="IPR016181">
    <property type="entry name" value="Acyl_CoA_acyltransferase"/>
</dbReference>
<dbReference type="SUPFAM" id="SSF55729">
    <property type="entry name" value="Acyl-CoA N-acyltransferases (Nat)"/>
    <property type="match status" value="1"/>
</dbReference>
<dbReference type="CDD" id="cd04301">
    <property type="entry name" value="NAT_SF"/>
    <property type="match status" value="1"/>
</dbReference>
<dbReference type="InterPro" id="IPR000182">
    <property type="entry name" value="GNAT_dom"/>
</dbReference>
<accession>A0A1J5SNX3</accession>
<evidence type="ECO:0000313" key="2">
    <source>
        <dbReference type="EMBL" id="OIR05744.1"/>
    </source>
</evidence>
<evidence type="ECO:0000259" key="1">
    <source>
        <dbReference type="PROSITE" id="PS51186"/>
    </source>
</evidence>
<dbReference type="Pfam" id="PF13673">
    <property type="entry name" value="Acetyltransf_10"/>
    <property type="match status" value="1"/>
</dbReference>
<dbReference type="AlphaFoldDB" id="A0A1J5SNX3"/>
<dbReference type="EMBL" id="MLJW01000048">
    <property type="protein sequence ID" value="OIR05744.1"/>
    <property type="molecule type" value="Genomic_DNA"/>
</dbReference>
<dbReference type="Gene3D" id="3.40.630.30">
    <property type="match status" value="1"/>
</dbReference>
<gene>
    <name evidence="2" type="ORF">GALL_121790</name>
</gene>
<organism evidence="2">
    <name type="scientific">mine drainage metagenome</name>
    <dbReference type="NCBI Taxonomy" id="410659"/>
    <lineage>
        <taxon>unclassified sequences</taxon>
        <taxon>metagenomes</taxon>
        <taxon>ecological metagenomes</taxon>
    </lineage>
</organism>
<reference evidence="2" key="1">
    <citation type="submission" date="2016-10" db="EMBL/GenBank/DDBJ databases">
        <title>Sequence of Gallionella enrichment culture.</title>
        <authorList>
            <person name="Poehlein A."/>
            <person name="Muehling M."/>
            <person name="Daniel R."/>
        </authorList>
    </citation>
    <scope>NUCLEOTIDE SEQUENCE</scope>
</reference>
<sequence>MLTVSPQLQANGIGKLLLAASENYAKENNFDSIIMTVISVREELIAWYERRGYINTGKTKPFPNDPNFGIPKQELKFIVMEKKV</sequence>
<dbReference type="GO" id="GO:0016747">
    <property type="term" value="F:acyltransferase activity, transferring groups other than amino-acyl groups"/>
    <property type="evidence" value="ECO:0007669"/>
    <property type="project" value="InterPro"/>
</dbReference>